<reference evidence="1 2" key="1">
    <citation type="submission" date="2015-09" db="EMBL/GenBank/DDBJ databases">
        <title>Sorangium comparison.</title>
        <authorList>
            <person name="Zaburannyi N."/>
            <person name="Bunk B."/>
            <person name="Overmann J."/>
            <person name="Mueller R."/>
        </authorList>
    </citation>
    <scope>NUCLEOTIDE SEQUENCE [LARGE SCALE GENOMIC DNA]</scope>
    <source>
        <strain evidence="1 2">So ce836</strain>
    </source>
</reference>
<organism evidence="1 2">
    <name type="scientific">Sorangium cellulosum</name>
    <name type="common">Polyangium cellulosum</name>
    <dbReference type="NCBI Taxonomy" id="56"/>
    <lineage>
        <taxon>Bacteria</taxon>
        <taxon>Pseudomonadati</taxon>
        <taxon>Myxococcota</taxon>
        <taxon>Polyangia</taxon>
        <taxon>Polyangiales</taxon>
        <taxon>Polyangiaceae</taxon>
        <taxon>Sorangium</taxon>
    </lineage>
</organism>
<accession>A0A4P2R3D2</accession>
<evidence type="ECO:0000313" key="2">
    <source>
        <dbReference type="Proteomes" id="UP000295497"/>
    </source>
</evidence>
<dbReference type="AlphaFoldDB" id="A0A4P2R3D2"/>
<sequence>MLHGARRMAPEETRTRLIAQIASLLKEGTMPADARAAGLTLIGWLARRMPGEAASRDGVDEMRRRAAVLSCPPRRVGGRRST</sequence>
<gene>
    <name evidence="1" type="ORF">SOCE836_094580</name>
</gene>
<name>A0A4P2R3D2_SORCE</name>
<dbReference type="Proteomes" id="UP000295497">
    <property type="component" value="Chromosome"/>
</dbReference>
<proteinExistence type="predicted"/>
<evidence type="ECO:0000313" key="1">
    <source>
        <dbReference type="EMBL" id="AUX37236.1"/>
    </source>
</evidence>
<dbReference type="EMBL" id="CP012672">
    <property type="protein sequence ID" value="AUX37236.1"/>
    <property type="molecule type" value="Genomic_DNA"/>
</dbReference>
<protein>
    <submittedName>
        <fullName evidence="1">Uncharacterized protein</fullName>
    </submittedName>
</protein>